<accession>A0A1J4KAB1</accession>
<comment type="caution">
    <text evidence="3">The sequence shown here is derived from an EMBL/GenBank/DDBJ whole genome shotgun (WGS) entry which is preliminary data.</text>
</comment>
<evidence type="ECO:0000256" key="1">
    <source>
        <dbReference type="SAM" id="MobiDB-lite"/>
    </source>
</evidence>
<evidence type="ECO:0000256" key="2">
    <source>
        <dbReference type="SAM" id="SignalP"/>
    </source>
</evidence>
<feature type="compositionally biased region" description="Basic and acidic residues" evidence="1">
    <location>
        <begin position="154"/>
        <end position="171"/>
    </location>
</feature>
<protein>
    <submittedName>
        <fullName evidence="3">Uncharacterized protein</fullName>
    </submittedName>
</protein>
<evidence type="ECO:0000313" key="3">
    <source>
        <dbReference type="EMBL" id="OHT06628.1"/>
    </source>
</evidence>
<sequence>MFSHEFPLVFFIFLIFSFFSNSQLNYFLTGISTVDGGRLFSKRKLDIISSTCPQAFIFEDPQFRDNFFGVRTSHSLSLISLCRTALHAIAVHDFVKRSAVMTFLPDIDELLDRRCELEKFGRLLEKSLYEFSRTTEEIPTYIPRGQHPLPPFMQRDRDSKPYDAKKIQQLKDKKKHKQQERKRQIIQNQIKSLREKEEKMAKKKKNQKGHKTQMNFKPQSNRKQSPSRYKR</sequence>
<dbReference type="EMBL" id="MLAK01000719">
    <property type="protein sequence ID" value="OHT06628.1"/>
    <property type="molecule type" value="Genomic_DNA"/>
</dbReference>
<evidence type="ECO:0000313" key="4">
    <source>
        <dbReference type="Proteomes" id="UP000179807"/>
    </source>
</evidence>
<dbReference type="Proteomes" id="UP000179807">
    <property type="component" value="Unassembled WGS sequence"/>
</dbReference>
<reference evidence="3" key="1">
    <citation type="submission" date="2016-10" db="EMBL/GenBank/DDBJ databases">
        <authorList>
            <person name="Benchimol M."/>
            <person name="Almeida L.G."/>
            <person name="Vasconcelos A.T."/>
            <person name="Perreira-Neves A."/>
            <person name="Rosa I.A."/>
            <person name="Tasca T."/>
            <person name="Bogo M.R."/>
            <person name="de Souza W."/>
        </authorList>
    </citation>
    <scope>NUCLEOTIDE SEQUENCE [LARGE SCALE GENOMIC DNA]</scope>
    <source>
        <strain evidence="3">K</strain>
    </source>
</reference>
<feature type="region of interest" description="Disordered" evidence="1">
    <location>
        <begin position="140"/>
        <end position="231"/>
    </location>
</feature>
<name>A0A1J4KAB1_9EUKA</name>
<dbReference type="RefSeq" id="XP_068359764.1">
    <property type="nucleotide sequence ID" value="XM_068504222.1"/>
</dbReference>
<dbReference type="GeneID" id="94838926"/>
<feature type="chain" id="PRO_5012204674" evidence="2">
    <location>
        <begin position="23"/>
        <end position="231"/>
    </location>
</feature>
<organism evidence="3 4">
    <name type="scientific">Tritrichomonas foetus</name>
    <dbReference type="NCBI Taxonomy" id="1144522"/>
    <lineage>
        <taxon>Eukaryota</taxon>
        <taxon>Metamonada</taxon>
        <taxon>Parabasalia</taxon>
        <taxon>Tritrichomonadida</taxon>
        <taxon>Tritrichomonadidae</taxon>
        <taxon>Tritrichomonas</taxon>
    </lineage>
</organism>
<feature type="signal peptide" evidence="2">
    <location>
        <begin position="1"/>
        <end position="22"/>
    </location>
</feature>
<gene>
    <name evidence="3" type="ORF">TRFO_25230</name>
</gene>
<keyword evidence="4" id="KW-1185">Reference proteome</keyword>
<feature type="compositionally biased region" description="Polar residues" evidence="1">
    <location>
        <begin position="212"/>
        <end position="231"/>
    </location>
</feature>
<keyword evidence="2" id="KW-0732">Signal</keyword>
<proteinExistence type="predicted"/>
<dbReference type="AlphaFoldDB" id="A0A1J4KAB1"/>
<feature type="compositionally biased region" description="Basic residues" evidence="1">
    <location>
        <begin position="201"/>
        <end position="211"/>
    </location>
</feature>
<dbReference type="VEuPathDB" id="TrichDB:TRFO_25230"/>